<dbReference type="Gene3D" id="1.10.10.10">
    <property type="entry name" value="Winged helix-like DNA-binding domain superfamily/Winged helix DNA-binding domain"/>
    <property type="match status" value="1"/>
</dbReference>
<dbReference type="PANTHER" id="PTHR13504:SF38">
    <property type="entry name" value="FIDO DOMAIN-CONTAINING PROTEIN"/>
    <property type="match status" value="1"/>
</dbReference>
<feature type="binding site" evidence="1">
    <location>
        <begin position="303"/>
        <end position="310"/>
    </location>
    <ligand>
        <name>ATP</name>
        <dbReference type="ChEBI" id="CHEBI:30616"/>
    </ligand>
</feature>
<dbReference type="GO" id="GO:0005524">
    <property type="term" value="F:ATP binding"/>
    <property type="evidence" value="ECO:0007669"/>
    <property type="project" value="UniProtKB-KW"/>
</dbReference>
<dbReference type="PANTHER" id="PTHR13504">
    <property type="entry name" value="FIDO DOMAIN-CONTAINING PROTEIN DDB_G0283145"/>
    <property type="match status" value="1"/>
</dbReference>
<evidence type="ECO:0000313" key="3">
    <source>
        <dbReference type="EMBL" id="SIQ81471.1"/>
    </source>
</evidence>
<dbReference type="InterPro" id="IPR036388">
    <property type="entry name" value="WH-like_DNA-bd_sf"/>
</dbReference>
<keyword evidence="1" id="KW-0547">Nucleotide-binding</keyword>
<gene>
    <name evidence="3" type="ORF">SAMN05421829_10723</name>
</gene>
<accession>A0A1N6VUD0</accession>
<dbReference type="SUPFAM" id="SSF140931">
    <property type="entry name" value="Fic-like"/>
    <property type="match status" value="1"/>
</dbReference>
<evidence type="ECO:0000313" key="4">
    <source>
        <dbReference type="Proteomes" id="UP000186819"/>
    </source>
</evidence>
<dbReference type="OrthoDB" id="9807853at2"/>
<sequence>MTQKIQPDAILEAVKALAAEDARGVSSSEIHARVGGSYATVGRLLDKLVQAQALVRTGKARATRYFLPSGEADVRETVNVTDVVTATVSPAWSGKAQSLLKVLNRPLGARSLVTYQRRFLDEYVPNQSALLPPELADALAQEGRMQGQQPAGTYARKVLEQLLIDLSWSSSRLEGNTYSLLATEELFKSGDPPVDWDGVMLLNHKRAIEFLVDAVPTYGLSDLVIRNLHALLMQDLLADVAGLGAIRSKVVNISGTTYVPSQVPQLLEEMLAQVVAKAQLVKNPAEAAFFLWVNLAYLQPFEDGNKRTSRLAANIPLMLYNCAPLAFLDVDPHDYAKAMMGVYELLDVSLAVELFAWTYRRSIRKYKVILEAMGSPDPFRVRHREHLSEAVQHVVRSGRRLDQAVEELGLPVEDVGQFGETLKAELEMLTAHNCARYRLTIGEVQAWIERGKPI</sequence>
<reference evidence="4" key="1">
    <citation type="submission" date="2017-01" db="EMBL/GenBank/DDBJ databases">
        <authorList>
            <person name="Varghese N."/>
            <person name="Submissions S."/>
        </authorList>
    </citation>
    <scope>NUCLEOTIDE SEQUENCE [LARGE SCALE GENOMIC DNA]</scope>
    <source>
        <strain evidence="4">ATCC 51758</strain>
    </source>
</reference>
<dbReference type="EMBL" id="FTMD01000007">
    <property type="protein sequence ID" value="SIQ81471.1"/>
    <property type="molecule type" value="Genomic_DNA"/>
</dbReference>
<proteinExistence type="predicted"/>
<dbReference type="InterPro" id="IPR040198">
    <property type="entry name" value="Fido_containing"/>
</dbReference>
<keyword evidence="1" id="KW-0067">ATP-binding</keyword>
<dbReference type="PROSITE" id="PS51459">
    <property type="entry name" value="FIDO"/>
    <property type="match status" value="1"/>
</dbReference>
<keyword evidence="4" id="KW-1185">Reference proteome</keyword>
<dbReference type="Gene3D" id="1.10.3290.10">
    <property type="entry name" value="Fido-like domain"/>
    <property type="match status" value="1"/>
</dbReference>
<dbReference type="RefSeq" id="WP_076602318.1">
    <property type="nucleotide sequence ID" value="NZ_FTMD01000007.1"/>
</dbReference>
<evidence type="ECO:0000259" key="2">
    <source>
        <dbReference type="PROSITE" id="PS51459"/>
    </source>
</evidence>
<dbReference type="InterPro" id="IPR003812">
    <property type="entry name" value="Fido"/>
</dbReference>
<name>A0A1N6VUD0_9RHOO</name>
<dbReference type="STRING" id="34027.SAMN05421829_10723"/>
<protein>
    <submittedName>
        <fullName evidence="3">Fic family protein</fullName>
    </submittedName>
</protein>
<evidence type="ECO:0000256" key="1">
    <source>
        <dbReference type="PIRSR" id="PIRSR640198-2"/>
    </source>
</evidence>
<dbReference type="InterPro" id="IPR036597">
    <property type="entry name" value="Fido-like_dom_sf"/>
</dbReference>
<dbReference type="Pfam" id="PF02661">
    <property type="entry name" value="Fic"/>
    <property type="match status" value="1"/>
</dbReference>
<dbReference type="AlphaFoldDB" id="A0A1N6VUD0"/>
<organism evidence="3 4">
    <name type="scientific">Aromatoleum tolulyticum</name>
    <dbReference type="NCBI Taxonomy" id="34027"/>
    <lineage>
        <taxon>Bacteria</taxon>
        <taxon>Pseudomonadati</taxon>
        <taxon>Pseudomonadota</taxon>
        <taxon>Betaproteobacteria</taxon>
        <taxon>Rhodocyclales</taxon>
        <taxon>Rhodocyclaceae</taxon>
        <taxon>Aromatoleum</taxon>
    </lineage>
</organism>
<feature type="domain" description="Fido" evidence="2">
    <location>
        <begin position="220"/>
        <end position="360"/>
    </location>
</feature>
<dbReference type="Proteomes" id="UP000186819">
    <property type="component" value="Unassembled WGS sequence"/>
</dbReference>